<dbReference type="Proteomes" id="UP000663193">
    <property type="component" value="Chromosome 5"/>
</dbReference>
<dbReference type="OMA" id="DFFYVME"/>
<reference evidence="4" key="1">
    <citation type="journal article" date="2021" name="BMC Genomics">
        <title>Chromosome-level genome assembly and manually-curated proteome of model necrotroph Parastagonospora nodorum Sn15 reveals a genome-wide trove of candidate effector homologs, and redundancy of virulence-related functions within an accessory chromosome.</title>
        <authorList>
            <person name="Bertazzoni S."/>
            <person name="Jones D.A.B."/>
            <person name="Phan H.T."/>
            <person name="Tan K.-C."/>
            <person name="Hane J.K."/>
        </authorList>
    </citation>
    <scope>NUCLEOTIDE SEQUENCE [LARGE SCALE GENOMIC DNA]</scope>
    <source>
        <strain evidence="4">SN15 / ATCC MYA-4574 / FGSC 10173)</strain>
    </source>
</reference>
<protein>
    <recommendedName>
        <fullName evidence="2">DUF8035 domain-containing protein</fullName>
    </recommendedName>
</protein>
<dbReference type="VEuPathDB" id="FungiDB:JI435_032680"/>
<evidence type="ECO:0000256" key="1">
    <source>
        <dbReference type="SAM" id="MobiDB-lite"/>
    </source>
</evidence>
<dbReference type="Pfam" id="PF26118">
    <property type="entry name" value="DUF8035"/>
    <property type="match status" value="1"/>
</dbReference>
<feature type="domain" description="DUF8035" evidence="2">
    <location>
        <begin position="402"/>
        <end position="455"/>
    </location>
</feature>
<feature type="region of interest" description="Disordered" evidence="1">
    <location>
        <begin position="332"/>
        <end position="377"/>
    </location>
</feature>
<dbReference type="PANTHER" id="PTHR45691:SF1">
    <property type="entry name" value="FH2 DOMAIN-CONTAINING PROTEIN 1-RELATED"/>
    <property type="match status" value="1"/>
</dbReference>
<sequence>MSARRYPTAELYEERERDFYRGGNRSERNYEELDLELRRGTDPRRSAPDFFREDYNRPTAGPLVVRGREDDHSRAGPRSHRGGFDDDTRSVRSSRPPPPPSSIRDHDAPVRRGTRDFEREETDIKISRREQSRPREPLELRAVEREDIVFRRGDGARPPPSRSPDMHDDDVRFRGRGHGDNIDIHASRSEVSRHGRDVSAERGSIRFQERDGNFELRTNRREFSRDGRDSSRERSSLTIRGRERSLPPPRSSRGELVAREHEEFTVRRRDTSPQNREVIKDEIIIRRKEERMPSPSPSPPPAPAPPPPPLEPEIRPPIIQEIITHHRHIDHGVERARSPTPPPLPAPPSPPRAVNETLEIDIRRRESRSRGPGRGRDYEDLSLEIDINRENGEFNVKPRKNKDMWTEVTKDLVIREAIDQMGYSCEETEDFFYVMEYLKYEDVLQLVELSDELRRKRKLRIDFERTSIRDAPRSSGGYDEKFYEREVSYDSRRQRYR</sequence>
<accession>A0A7U2F109</accession>
<feature type="compositionally biased region" description="Basic and acidic residues" evidence="1">
    <location>
        <begin position="164"/>
        <end position="245"/>
    </location>
</feature>
<proteinExistence type="predicted"/>
<dbReference type="PANTHER" id="PTHR45691">
    <property type="entry name" value="PROTEIN DIAPHANOUS"/>
    <property type="match status" value="1"/>
</dbReference>
<feature type="compositionally biased region" description="Basic and acidic residues" evidence="1">
    <location>
        <begin position="252"/>
        <end position="292"/>
    </location>
</feature>
<keyword evidence="4" id="KW-1185">Reference proteome</keyword>
<feature type="region of interest" description="Disordered" evidence="1">
    <location>
        <begin position="1"/>
        <end position="314"/>
    </location>
</feature>
<feature type="compositionally biased region" description="Basic and acidic residues" evidence="1">
    <location>
        <begin position="12"/>
        <end position="56"/>
    </location>
</feature>
<evidence type="ECO:0000313" key="4">
    <source>
        <dbReference type="Proteomes" id="UP000663193"/>
    </source>
</evidence>
<feature type="compositionally biased region" description="Pro residues" evidence="1">
    <location>
        <begin position="294"/>
        <end position="311"/>
    </location>
</feature>
<dbReference type="InterPro" id="IPR058348">
    <property type="entry name" value="DUF8035"/>
</dbReference>
<feature type="compositionally biased region" description="Pro residues" evidence="1">
    <location>
        <begin position="339"/>
        <end position="351"/>
    </location>
</feature>
<dbReference type="AlphaFoldDB" id="A0A7U2F109"/>
<dbReference type="InterPro" id="IPR051412">
    <property type="entry name" value="Formin_Homology_Diaphanous_sf"/>
</dbReference>
<dbReference type="OrthoDB" id="5410752at2759"/>
<name>A0A7U2F109_PHANO</name>
<dbReference type="EMBL" id="CP069027">
    <property type="protein sequence ID" value="QRC95598.1"/>
    <property type="molecule type" value="Genomic_DNA"/>
</dbReference>
<gene>
    <name evidence="3" type="ORF">JI435_032680</name>
</gene>
<evidence type="ECO:0000259" key="2">
    <source>
        <dbReference type="Pfam" id="PF26118"/>
    </source>
</evidence>
<evidence type="ECO:0000313" key="3">
    <source>
        <dbReference type="EMBL" id="QRC95598.1"/>
    </source>
</evidence>
<organism evidence="3 4">
    <name type="scientific">Phaeosphaeria nodorum (strain SN15 / ATCC MYA-4574 / FGSC 10173)</name>
    <name type="common">Glume blotch fungus</name>
    <name type="synonym">Parastagonospora nodorum</name>
    <dbReference type="NCBI Taxonomy" id="321614"/>
    <lineage>
        <taxon>Eukaryota</taxon>
        <taxon>Fungi</taxon>
        <taxon>Dikarya</taxon>
        <taxon>Ascomycota</taxon>
        <taxon>Pezizomycotina</taxon>
        <taxon>Dothideomycetes</taxon>
        <taxon>Pleosporomycetidae</taxon>
        <taxon>Pleosporales</taxon>
        <taxon>Pleosporineae</taxon>
        <taxon>Phaeosphaeriaceae</taxon>
        <taxon>Parastagonospora</taxon>
    </lineage>
</organism>
<feature type="compositionally biased region" description="Basic and acidic residues" evidence="1">
    <location>
        <begin position="103"/>
        <end position="155"/>
    </location>
</feature>